<gene>
    <name evidence="2" type="ORF">C1SCF055_LOCUS10369</name>
</gene>
<dbReference type="EMBL" id="CAMXCT030000738">
    <property type="protein sequence ID" value="CAL4770013.1"/>
    <property type="molecule type" value="Genomic_DNA"/>
</dbReference>
<feature type="region of interest" description="Disordered" evidence="1">
    <location>
        <begin position="1"/>
        <end position="89"/>
    </location>
</feature>
<sequence>MATNGRSWQAKPRDRRAGEMIHHSASAPCISRSRSSSNLSWATPSVASKLSSSISGASAISRSQPEPSGLLLRCDSAPQGPPGGLRGREAWAEDLSPTHHIGMAERPGPGYDFTSTGLSALRLPTQAAESHVADFARSCALKGRQNTSRFQRKTMPSRAERTQRENQLLALYKQSNPDAVTSVSAKQCMQWQELFSAPQTAKYYALHQREVARFLRSAEQRSPLKKRPNS</sequence>
<dbReference type="AlphaFoldDB" id="A0A9P1FNS6"/>
<accession>A0A9P1FNS6</accession>
<evidence type="ECO:0000256" key="1">
    <source>
        <dbReference type="SAM" id="MobiDB-lite"/>
    </source>
</evidence>
<evidence type="ECO:0000313" key="3">
    <source>
        <dbReference type="EMBL" id="CAL4770013.1"/>
    </source>
</evidence>
<name>A0A9P1FNS6_9DINO</name>
<feature type="compositionally biased region" description="Basic and acidic residues" evidence="1">
    <location>
        <begin position="11"/>
        <end position="22"/>
    </location>
</feature>
<proteinExistence type="predicted"/>
<protein>
    <submittedName>
        <fullName evidence="3">Glutaredoxin-related protein 5, mitochondrial</fullName>
    </submittedName>
</protein>
<evidence type="ECO:0000313" key="2">
    <source>
        <dbReference type="EMBL" id="CAI3982701.1"/>
    </source>
</evidence>
<organism evidence="2">
    <name type="scientific">Cladocopium goreaui</name>
    <dbReference type="NCBI Taxonomy" id="2562237"/>
    <lineage>
        <taxon>Eukaryota</taxon>
        <taxon>Sar</taxon>
        <taxon>Alveolata</taxon>
        <taxon>Dinophyceae</taxon>
        <taxon>Suessiales</taxon>
        <taxon>Symbiodiniaceae</taxon>
        <taxon>Cladocopium</taxon>
    </lineage>
</organism>
<dbReference type="OrthoDB" id="420201at2759"/>
<dbReference type="Proteomes" id="UP001152797">
    <property type="component" value="Unassembled WGS sequence"/>
</dbReference>
<feature type="compositionally biased region" description="Low complexity" evidence="1">
    <location>
        <begin position="24"/>
        <end position="63"/>
    </location>
</feature>
<keyword evidence="4" id="KW-1185">Reference proteome</keyword>
<dbReference type="EMBL" id="CAMXCT010000738">
    <property type="protein sequence ID" value="CAI3982701.1"/>
    <property type="molecule type" value="Genomic_DNA"/>
</dbReference>
<dbReference type="EMBL" id="CAMXCT020000738">
    <property type="protein sequence ID" value="CAL1136076.1"/>
    <property type="molecule type" value="Genomic_DNA"/>
</dbReference>
<evidence type="ECO:0000313" key="4">
    <source>
        <dbReference type="Proteomes" id="UP001152797"/>
    </source>
</evidence>
<reference evidence="3 4" key="2">
    <citation type="submission" date="2024-05" db="EMBL/GenBank/DDBJ databases">
        <authorList>
            <person name="Chen Y."/>
            <person name="Shah S."/>
            <person name="Dougan E. K."/>
            <person name="Thang M."/>
            <person name="Chan C."/>
        </authorList>
    </citation>
    <scope>NUCLEOTIDE SEQUENCE [LARGE SCALE GENOMIC DNA]</scope>
</reference>
<reference evidence="2" key="1">
    <citation type="submission" date="2022-10" db="EMBL/GenBank/DDBJ databases">
        <authorList>
            <person name="Chen Y."/>
            <person name="Dougan E. K."/>
            <person name="Chan C."/>
            <person name="Rhodes N."/>
            <person name="Thang M."/>
        </authorList>
    </citation>
    <scope>NUCLEOTIDE SEQUENCE</scope>
</reference>
<comment type="caution">
    <text evidence="2">The sequence shown here is derived from an EMBL/GenBank/DDBJ whole genome shotgun (WGS) entry which is preliminary data.</text>
</comment>